<evidence type="ECO:0000313" key="8">
    <source>
        <dbReference type="Proteomes" id="UP000177306"/>
    </source>
</evidence>
<dbReference type="InterPro" id="IPR050668">
    <property type="entry name" value="Cytochrome_b5"/>
</dbReference>
<dbReference type="AlphaFoldDB" id="A0A1F6EHK7"/>
<protein>
    <recommendedName>
        <fullName evidence="6">Cytochrome b5 heme-binding domain-containing protein</fullName>
    </recommendedName>
</protein>
<dbReference type="GO" id="GO:0046872">
    <property type="term" value="F:metal ion binding"/>
    <property type="evidence" value="ECO:0007669"/>
    <property type="project" value="UniProtKB-KW"/>
</dbReference>
<dbReference type="PANTHER" id="PTHR19359:SF95">
    <property type="entry name" value="CYTOCHROME B5 TYPE B"/>
    <property type="match status" value="1"/>
</dbReference>
<keyword evidence="2" id="KW-0479">Metal-binding</keyword>
<accession>A0A1F6EHK7</accession>
<dbReference type="Proteomes" id="UP000177306">
    <property type="component" value="Unassembled WGS sequence"/>
</dbReference>
<dbReference type="InterPro" id="IPR036400">
    <property type="entry name" value="Cyt_B5-like_heme/steroid_sf"/>
</dbReference>
<evidence type="ECO:0000313" key="7">
    <source>
        <dbReference type="EMBL" id="OGG72792.1"/>
    </source>
</evidence>
<dbReference type="Gene3D" id="3.10.120.10">
    <property type="entry name" value="Cytochrome b5-like heme/steroid binding domain"/>
    <property type="match status" value="1"/>
</dbReference>
<dbReference type="InterPro" id="IPR001199">
    <property type="entry name" value="Cyt_B5-like_heme/steroid-bd"/>
</dbReference>
<feature type="compositionally biased region" description="Acidic residues" evidence="5">
    <location>
        <begin position="10"/>
        <end position="23"/>
    </location>
</feature>
<comment type="caution">
    <text evidence="7">The sequence shown here is derived from an EMBL/GenBank/DDBJ whole genome shotgun (WGS) entry which is preliminary data.</text>
</comment>
<evidence type="ECO:0000256" key="3">
    <source>
        <dbReference type="ARBA" id="ARBA00023004"/>
    </source>
</evidence>
<evidence type="ECO:0000256" key="4">
    <source>
        <dbReference type="ARBA" id="ARBA00038168"/>
    </source>
</evidence>
<evidence type="ECO:0000256" key="1">
    <source>
        <dbReference type="ARBA" id="ARBA00022617"/>
    </source>
</evidence>
<dbReference type="SMART" id="SM01117">
    <property type="entry name" value="Cyt-b5"/>
    <property type="match status" value="1"/>
</dbReference>
<comment type="similarity">
    <text evidence="4">Belongs to the cytochrome b5 family.</text>
</comment>
<evidence type="ECO:0000256" key="2">
    <source>
        <dbReference type="ARBA" id="ARBA00022723"/>
    </source>
</evidence>
<dbReference type="EMBL" id="MFLY01000031">
    <property type="protein sequence ID" value="OGG72792.1"/>
    <property type="molecule type" value="Genomic_DNA"/>
</dbReference>
<dbReference type="SUPFAM" id="SSF55856">
    <property type="entry name" value="Cytochrome b5-like heme/steroid binding domain"/>
    <property type="match status" value="1"/>
</dbReference>
<dbReference type="PRINTS" id="PR00363">
    <property type="entry name" value="CYTOCHROMEB5"/>
</dbReference>
<proteinExistence type="inferred from homology"/>
<keyword evidence="3" id="KW-0408">Iron</keyword>
<evidence type="ECO:0000259" key="6">
    <source>
        <dbReference type="PROSITE" id="PS50255"/>
    </source>
</evidence>
<feature type="domain" description="Cytochrome b5 heme-binding" evidence="6">
    <location>
        <begin position="41"/>
        <end position="118"/>
    </location>
</feature>
<organism evidence="7 8">
    <name type="scientific">Candidatus Kaiserbacteria bacterium RIFCSPLOWO2_01_FULL_53_17</name>
    <dbReference type="NCBI Taxonomy" id="1798511"/>
    <lineage>
        <taxon>Bacteria</taxon>
        <taxon>Candidatus Kaiseribacteriota</taxon>
    </lineage>
</organism>
<dbReference type="PROSITE" id="PS50255">
    <property type="entry name" value="CYTOCHROME_B5_2"/>
    <property type="match status" value="1"/>
</dbReference>
<gene>
    <name evidence="7" type="ORF">A3A38_03600</name>
</gene>
<name>A0A1F6EHK7_9BACT</name>
<keyword evidence="1" id="KW-0349">Heme</keyword>
<feature type="region of interest" description="Disordered" evidence="5">
    <location>
        <begin position="1"/>
        <end position="41"/>
    </location>
</feature>
<dbReference type="PANTHER" id="PTHR19359">
    <property type="entry name" value="CYTOCHROME B5"/>
    <property type="match status" value="1"/>
</dbReference>
<feature type="compositionally biased region" description="Low complexity" evidence="5">
    <location>
        <begin position="27"/>
        <end position="38"/>
    </location>
</feature>
<dbReference type="Pfam" id="PF00173">
    <property type="entry name" value="Cyt-b5"/>
    <property type="match status" value="1"/>
</dbReference>
<reference evidence="7 8" key="1">
    <citation type="journal article" date="2016" name="Nat. Commun.">
        <title>Thousands of microbial genomes shed light on interconnected biogeochemical processes in an aquifer system.</title>
        <authorList>
            <person name="Anantharaman K."/>
            <person name="Brown C.T."/>
            <person name="Hug L.A."/>
            <person name="Sharon I."/>
            <person name="Castelle C.J."/>
            <person name="Probst A.J."/>
            <person name="Thomas B.C."/>
            <person name="Singh A."/>
            <person name="Wilkins M.J."/>
            <person name="Karaoz U."/>
            <person name="Brodie E.L."/>
            <person name="Williams K.H."/>
            <person name="Hubbard S.S."/>
            <person name="Banfield J.F."/>
        </authorList>
    </citation>
    <scope>NUCLEOTIDE SEQUENCE [LARGE SCALE GENOMIC DNA]</scope>
</reference>
<dbReference type="GO" id="GO:0016020">
    <property type="term" value="C:membrane"/>
    <property type="evidence" value="ECO:0007669"/>
    <property type="project" value="TreeGrafter"/>
</dbReference>
<sequence>MDNTQGIAMSDDDEMEDVDDDDAIVQSSTSTNTDSSGSMQTDGITATEIVQHNTRASCWASINGNVYDLTSWIPKHPGGEEAILQLCGTDGSAKFNKQHGGGAQQAAVLAGFKIGVLAN</sequence>
<dbReference type="GO" id="GO:0020037">
    <property type="term" value="F:heme binding"/>
    <property type="evidence" value="ECO:0007669"/>
    <property type="project" value="TreeGrafter"/>
</dbReference>
<evidence type="ECO:0000256" key="5">
    <source>
        <dbReference type="SAM" id="MobiDB-lite"/>
    </source>
</evidence>